<accession>A0ABD0A5F3</accession>
<dbReference type="EMBL" id="BMDA01000001">
    <property type="protein sequence ID" value="GGH29903.1"/>
    <property type="molecule type" value="Genomic_DNA"/>
</dbReference>
<dbReference type="AlphaFoldDB" id="A0ABD0A5F3"/>
<evidence type="ECO:0000313" key="1">
    <source>
        <dbReference type="EMBL" id="GGH29903.1"/>
    </source>
</evidence>
<organism evidence="1 2">
    <name type="scientific">Acinetobacter courvalinii</name>
    <dbReference type="NCBI Taxonomy" id="280147"/>
    <lineage>
        <taxon>Bacteria</taxon>
        <taxon>Pseudomonadati</taxon>
        <taxon>Pseudomonadota</taxon>
        <taxon>Gammaproteobacteria</taxon>
        <taxon>Moraxellales</taxon>
        <taxon>Moraxellaceae</taxon>
        <taxon>Acinetobacter</taxon>
    </lineage>
</organism>
<gene>
    <name evidence="1" type="ORF">GCM10007354_09650</name>
</gene>
<comment type="caution">
    <text evidence="1">The sequence shown here is derived from an EMBL/GenBank/DDBJ whole genome shotgun (WGS) entry which is preliminary data.</text>
</comment>
<sequence>MCFLNILFKHPLNMNVFEKIAVFYSYPNSYGWSKAVGSKQIVINLSRKFSLFLLPE</sequence>
<name>A0ABD0A5F3_9GAMM</name>
<evidence type="ECO:0000313" key="2">
    <source>
        <dbReference type="Proteomes" id="UP000652691"/>
    </source>
</evidence>
<dbReference type="Proteomes" id="UP000652691">
    <property type="component" value="Unassembled WGS sequence"/>
</dbReference>
<protein>
    <submittedName>
        <fullName evidence="1">Uncharacterized protein</fullName>
    </submittedName>
</protein>
<reference evidence="1 2" key="1">
    <citation type="journal article" date="2014" name="Int. J. Syst. Evol. Microbiol.">
        <title>Complete genome sequence of Corynebacterium casei LMG S-19264T (=DSM 44701T), isolated from a smear-ripened cheese.</title>
        <authorList>
            <consortium name="US DOE Joint Genome Institute (JGI-PGF)"/>
            <person name="Walter F."/>
            <person name="Albersmeier A."/>
            <person name="Kalinowski J."/>
            <person name="Ruckert C."/>
        </authorList>
    </citation>
    <scope>NUCLEOTIDE SEQUENCE [LARGE SCALE GENOMIC DNA]</scope>
    <source>
        <strain evidence="1 2">CCM 8635</strain>
    </source>
</reference>
<proteinExistence type="predicted"/>